<evidence type="ECO:0000313" key="10">
    <source>
        <dbReference type="Proteomes" id="UP001220324"/>
    </source>
</evidence>
<dbReference type="AlphaFoldDB" id="A0AAD6CQ94"/>
<dbReference type="EC" id="2.4.1.141" evidence="2 7"/>
<evidence type="ECO:0000256" key="2">
    <source>
        <dbReference type="ARBA" id="ARBA00012614"/>
    </source>
</evidence>
<evidence type="ECO:0000259" key="8">
    <source>
        <dbReference type="Pfam" id="PF04101"/>
    </source>
</evidence>
<evidence type="ECO:0000256" key="1">
    <source>
        <dbReference type="ARBA" id="ARBA00011198"/>
    </source>
</evidence>
<evidence type="ECO:0000256" key="3">
    <source>
        <dbReference type="ARBA" id="ARBA00017468"/>
    </source>
</evidence>
<name>A0AAD6CQ94_9EURO</name>
<evidence type="ECO:0000256" key="5">
    <source>
        <dbReference type="ARBA" id="ARBA00032061"/>
    </source>
</evidence>
<comment type="similarity">
    <text evidence="7">Belongs to the glycosyltransferase 28 family.</text>
</comment>
<organism evidence="9 10">
    <name type="scientific">Penicillium frequentans</name>
    <dbReference type="NCBI Taxonomy" id="3151616"/>
    <lineage>
        <taxon>Eukaryota</taxon>
        <taxon>Fungi</taxon>
        <taxon>Dikarya</taxon>
        <taxon>Ascomycota</taxon>
        <taxon>Pezizomycotina</taxon>
        <taxon>Eurotiomycetes</taxon>
        <taxon>Eurotiomycetidae</taxon>
        <taxon>Eurotiales</taxon>
        <taxon>Aspergillaceae</taxon>
        <taxon>Penicillium</taxon>
    </lineage>
</organism>
<comment type="caution">
    <text evidence="9">The sequence shown here is derived from an EMBL/GenBank/DDBJ whole genome shotgun (WGS) entry which is preliminary data.</text>
</comment>
<feature type="domain" description="Glycosyl transferase family 28 C-terminal" evidence="8">
    <location>
        <begin position="141"/>
        <end position="221"/>
    </location>
</feature>
<evidence type="ECO:0000313" key="9">
    <source>
        <dbReference type="EMBL" id="KAJ5532672.1"/>
    </source>
</evidence>
<keyword evidence="10" id="KW-1185">Reference proteome</keyword>
<comment type="subunit">
    <text evidence="1 7">Heterodimer with ALG14 to form a functional enzyme.</text>
</comment>
<keyword evidence="7 9" id="KW-0808">Transferase</keyword>
<gene>
    <name evidence="7" type="primary">ALG13</name>
    <name evidence="9" type="ORF">N7494_009224</name>
</gene>
<dbReference type="EMBL" id="JAQIZZ010000007">
    <property type="protein sequence ID" value="KAJ5532672.1"/>
    <property type="molecule type" value="Genomic_DNA"/>
</dbReference>
<dbReference type="GO" id="GO:0043541">
    <property type="term" value="C:UDP-N-acetylglucosamine transferase complex"/>
    <property type="evidence" value="ECO:0007669"/>
    <property type="project" value="TreeGrafter"/>
</dbReference>
<dbReference type="PANTHER" id="PTHR47043:SF1">
    <property type="entry name" value="UDP-N-ACETYLGLUCOSAMINE TRANSFERASE SUBUNIT ALG13"/>
    <property type="match status" value="1"/>
</dbReference>
<dbReference type="GO" id="GO:0004577">
    <property type="term" value="F:N-acetylglucosaminyldiphosphodolichol N-acetylglucosaminyltransferase activity"/>
    <property type="evidence" value="ECO:0007669"/>
    <property type="project" value="UniProtKB-EC"/>
</dbReference>
<keyword evidence="7" id="KW-0328">Glycosyltransferase</keyword>
<comment type="catalytic activity">
    <reaction evidence="6">
        <text>an N-acetyl-alpha-D-glucosaminyl-diphospho-di-trans,poly-cis-dolichol + UDP-N-acetyl-alpha-D-glucosamine = an N,N'-diacetylchitobiosyl-diphospho-di-trans,poly-cis-dolichol + UDP + H(+)</text>
        <dbReference type="Rhea" id="RHEA:23380"/>
        <dbReference type="Rhea" id="RHEA-COMP:19507"/>
        <dbReference type="Rhea" id="RHEA-COMP:19510"/>
        <dbReference type="ChEBI" id="CHEBI:15378"/>
        <dbReference type="ChEBI" id="CHEBI:57269"/>
        <dbReference type="ChEBI" id="CHEBI:57705"/>
        <dbReference type="ChEBI" id="CHEBI:58223"/>
        <dbReference type="ChEBI" id="CHEBI:58427"/>
        <dbReference type="EC" id="2.4.1.141"/>
    </reaction>
</comment>
<dbReference type="Proteomes" id="UP001220324">
    <property type="component" value="Unassembled WGS sequence"/>
</dbReference>
<proteinExistence type="inferred from homology"/>
<dbReference type="Pfam" id="PF04101">
    <property type="entry name" value="Glyco_tran_28_C"/>
    <property type="match status" value="1"/>
</dbReference>
<protein>
    <recommendedName>
        <fullName evidence="3 7">UDP-N-acetylglucosamine transferase subunit ALG13</fullName>
        <ecNumber evidence="2 7">2.4.1.141</ecNumber>
    </recommendedName>
    <alternativeName>
        <fullName evidence="5 7">Asparagine-linked glycosylation protein 13</fullName>
    </alternativeName>
</protein>
<dbReference type="GO" id="GO:0006488">
    <property type="term" value="P:dolichol-linked oligosaccharide biosynthetic process"/>
    <property type="evidence" value="ECO:0007669"/>
    <property type="project" value="TreeGrafter"/>
</dbReference>
<sequence length="235" mass="25956">MMQQCFDIRTASSILTCSQSHVLIISLSPTILFSPPSVMVRKVCLVTVGATAAFPELVAAVANEQFFKTLAEKNFTHLYIQYGAHGRHQFDSYLAGHQPGDGLFHDIDVIGFDFDKDLGYYMGLAMEKKPHGKPHQHQELGLMITHAGTGSILEGLRCGLPLIIVPNPKLADNHQEDLAIQMESLGYGVMARADRDVVSAIDKATEQRVKRFSPMKSESKEDVLSALHDQLSYVD</sequence>
<dbReference type="SUPFAM" id="SSF53756">
    <property type="entry name" value="UDP-Glycosyltransferase/glycogen phosphorylase"/>
    <property type="match status" value="1"/>
</dbReference>
<dbReference type="InterPro" id="IPR052474">
    <property type="entry name" value="UDP-GlcNAc_transferase"/>
</dbReference>
<reference evidence="9 10" key="1">
    <citation type="journal article" date="2023" name="IMA Fungus">
        <title>Comparative genomic study of the Penicillium genus elucidates a diverse pangenome and 15 lateral gene transfer events.</title>
        <authorList>
            <person name="Petersen C."/>
            <person name="Sorensen T."/>
            <person name="Nielsen M.R."/>
            <person name="Sondergaard T.E."/>
            <person name="Sorensen J.L."/>
            <person name="Fitzpatrick D.A."/>
            <person name="Frisvad J.C."/>
            <person name="Nielsen K.L."/>
        </authorList>
    </citation>
    <scope>NUCLEOTIDE SEQUENCE [LARGE SCALE GENOMIC DNA]</scope>
    <source>
        <strain evidence="9 10">IBT 35679</strain>
    </source>
</reference>
<evidence type="ECO:0000256" key="6">
    <source>
        <dbReference type="ARBA" id="ARBA00048184"/>
    </source>
</evidence>
<dbReference type="InterPro" id="IPR007235">
    <property type="entry name" value="Glyco_trans_28_C"/>
</dbReference>
<dbReference type="Gene3D" id="3.40.50.2000">
    <property type="entry name" value="Glycogen Phosphorylase B"/>
    <property type="match status" value="1"/>
</dbReference>
<dbReference type="PANTHER" id="PTHR47043">
    <property type="entry name" value="UDP-N-ACETYLGLUCOSAMINE TRANSFERASE SUBUNIT ALG13"/>
    <property type="match status" value="1"/>
</dbReference>
<evidence type="ECO:0000256" key="4">
    <source>
        <dbReference type="ARBA" id="ARBA00024804"/>
    </source>
</evidence>
<evidence type="ECO:0000256" key="7">
    <source>
        <dbReference type="RuleBase" id="RU362128"/>
    </source>
</evidence>
<comment type="subcellular location">
    <subcellularLocation>
        <location evidence="7">Endoplasmic reticulum</location>
    </subcellularLocation>
</comment>
<comment type="function">
    <text evidence="4 7">Involved in protein N-glycosylation. Essential for the second step of the dolichol-linked oligosaccharide pathway.</text>
</comment>
<keyword evidence="7" id="KW-0256">Endoplasmic reticulum</keyword>
<accession>A0AAD6CQ94</accession>